<organism evidence="3 4">
    <name type="scientific">Fredinandcohnia quinoae</name>
    <dbReference type="NCBI Taxonomy" id="2918902"/>
    <lineage>
        <taxon>Bacteria</taxon>
        <taxon>Bacillati</taxon>
        <taxon>Bacillota</taxon>
        <taxon>Bacilli</taxon>
        <taxon>Bacillales</taxon>
        <taxon>Bacillaceae</taxon>
        <taxon>Fredinandcohnia</taxon>
    </lineage>
</organism>
<dbReference type="RefSeq" id="WP_240254546.1">
    <property type="nucleotide sequence ID" value="NZ_JAKTTI010000009.1"/>
</dbReference>
<dbReference type="SUPFAM" id="SSF50494">
    <property type="entry name" value="Trypsin-like serine proteases"/>
    <property type="match status" value="1"/>
</dbReference>
<dbReference type="Gene3D" id="2.40.10.10">
    <property type="entry name" value="Trypsin-like serine proteases"/>
    <property type="match status" value="1"/>
</dbReference>
<keyword evidence="1" id="KW-0645">Protease</keyword>
<feature type="signal peptide" evidence="2">
    <location>
        <begin position="1"/>
        <end position="24"/>
    </location>
</feature>
<dbReference type="EMBL" id="JAKTTI010000009">
    <property type="protein sequence ID" value="MCH1625307.1"/>
    <property type="molecule type" value="Genomic_DNA"/>
</dbReference>
<dbReference type="InterPro" id="IPR009003">
    <property type="entry name" value="Peptidase_S1_PA"/>
</dbReference>
<sequence length="293" mass="32898">MKRSLVLALSLTAFSLFGLGTVEASSLHQENEDKFNAILKAHNLTNEEFRDLGSRYFNEHGVLVVQFKEKPSTKIVSSLYADFADEKNIIIESVRFSEIELYAIQDEFVEKTKHLNLSKYTKIAMNEEHNGLTLQTPTLNDEQKQQIIELYNDYGERFIEFDIDPKYEFIPKPLSKAPSTTVIEPNFGNTLTTQTRFSDFSELGAGIGLKLPSGSSCTIGGIGHKGSDYFIITAGHCLTNENGFFRQYNAAVGERHLESGPFDFGLVRITQSGNLPNGRWATNMLFRETSKGN</sequence>
<evidence type="ECO:0000256" key="2">
    <source>
        <dbReference type="SAM" id="SignalP"/>
    </source>
</evidence>
<evidence type="ECO:0000256" key="1">
    <source>
        <dbReference type="ARBA" id="ARBA00022825"/>
    </source>
</evidence>
<accession>A0AAW5DXB5</accession>
<dbReference type="Proteomes" id="UP001431131">
    <property type="component" value="Unassembled WGS sequence"/>
</dbReference>
<dbReference type="GO" id="GO:0008236">
    <property type="term" value="F:serine-type peptidase activity"/>
    <property type="evidence" value="ECO:0007669"/>
    <property type="project" value="UniProtKB-KW"/>
</dbReference>
<keyword evidence="4" id="KW-1185">Reference proteome</keyword>
<evidence type="ECO:0000313" key="3">
    <source>
        <dbReference type="EMBL" id="MCH1625307.1"/>
    </source>
</evidence>
<reference evidence="3" key="1">
    <citation type="submission" date="2022-02" db="EMBL/GenBank/DDBJ databases">
        <title>Fredinandcohnia quinoae sp. nov. isolated from Chenopodium quinoa seeds.</title>
        <authorList>
            <person name="Saati-Santamaria Z."/>
            <person name="Flores-Felix J.D."/>
            <person name="Igual J.M."/>
            <person name="Velazquez E."/>
            <person name="Garcia-Fraile P."/>
            <person name="Martinez-Molina E."/>
        </authorList>
    </citation>
    <scope>NUCLEOTIDE SEQUENCE</scope>
    <source>
        <strain evidence="3">SECRCQ15</strain>
    </source>
</reference>
<keyword evidence="1" id="KW-0378">Hydrolase</keyword>
<gene>
    <name evidence="3" type="ORF">MJG50_08205</name>
</gene>
<name>A0AAW5DXB5_9BACI</name>
<evidence type="ECO:0000313" key="4">
    <source>
        <dbReference type="Proteomes" id="UP001431131"/>
    </source>
</evidence>
<dbReference type="AlphaFoldDB" id="A0AAW5DXB5"/>
<dbReference type="InterPro" id="IPR043504">
    <property type="entry name" value="Peptidase_S1_PA_chymotrypsin"/>
</dbReference>
<comment type="caution">
    <text evidence="3">The sequence shown here is derived from an EMBL/GenBank/DDBJ whole genome shotgun (WGS) entry which is preliminary data.</text>
</comment>
<keyword evidence="1" id="KW-0720">Serine protease</keyword>
<proteinExistence type="predicted"/>
<protein>
    <submittedName>
        <fullName evidence="3">S1 family peptidase</fullName>
    </submittedName>
</protein>
<keyword evidence="2" id="KW-0732">Signal</keyword>
<feature type="chain" id="PRO_5043520863" evidence="2">
    <location>
        <begin position="25"/>
        <end position="293"/>
    </location>
</feature>